<dbReference type="EMBL" id="CP029186">
    <property type="protein sequence ID" value="AWH85280.1"/>
    <property type="molecule type" value="Genomic_DNA"/>
</dbReference>
<evidence type="ECO:0000313" key="2">
    <source>
        <dbReference type="EMBL" id="AWH85280.1"/>
    </source>
</evidence>
<dbReference type="OrthoDB" id="886739at2"/>
<proteinExistence type="predicted"/>
<organism evidence="2 3">
    <name type="scientific">Flavobacterium album</name>
    <dbReference type="NCBI Taxonomy" id="2175091"/>
    <lineage>
        <taxon>Bacteria</taxon>
        <taxon>Pseudomonadati</taxon>
        <taxon>Bacteroidota</taxon>
        <taxon>Flavobacteriia</taxon>
        <taxon>Flavobacteriales</taxon>
        <taxon>Flavobacteriaceae</taxon>
        <taxon>Flavobacterium</taxon>
    </lineage>
</organism>
<dbReference type="KEGG" id="falb:HYN59_09180"/>
<evidence type="ECO:0000256" key="1">
    <source>
        <dbReference type="SAM" id="SignalP"/>
    </source>
</evidence>
<accession>A0A2S1QXZ1</accession>
<feature type="chain" id="PRO_5015628891" description="DUF4296 domain-containing protein" evidence="1">
    <location>
        <begin position="19"/>
        <end position="116"/>
    </location>
</feature>
<dbReference type="AlphaFoldDB" id="A0A2S1QXZ1"/>
<sequence>MKALLILTFSLMILPVFAQERTAEEQFRRDMENHTVKIYILGGLMDRIRDGEADFQKDYNITYYKFGCLAPPNLSFYSDYNLLVFEFLQKRYGKTWEEKIRTDVMAWDKWKPETTE</sequence>
<reference evidence="2 3" key="1">
    <citation type="submission" date="2018-04" db="EMBL/GenBank/DDBJ databases">
        <title>Genome sequencing of Flavobacterium sp. HYN0059.</title>
        <authorList>
            <person name="Yi H."/>
            <person name="Baek C."/>
        </authorList>
    </citation>
    <scope>NUCLEOTIDE SEQUENCE [LARGE SCALE GENOMIC DNA]</scope>
    <source>
        <strain evidence="2 3">HYN0059</strain>
    </source>
</reference>
<feature type="signal peptide" evidence="1">
    <location>
        <begin position="1"/>
        <end position="18"/>
    </location>
</feature>
<dbReference type="Proteomes" id="UP000244929">
    <property type="component" value="Chromosome"/>
</dbReference>
<protein>
    <recommendedName>
        <fullName evidence="4">DUF4296 domain-containing protein</fullName>
    </recommendedName>
</protein>
<keyword evidence="1" id="KW-0732">Signal</keyword>
<keyword evidence="3" id="KW-1185">Reference proteome</keyword>
<dbReference type="RefSeq" id="WP_108777984.1">
    <property type="nucleotide sequence ID" value="NZ_CP029186.1"/>
</dbReference>
<name>A0A2S1QXZ1_9FLAO</name>
<evidence type="ECO:0008006" key="4">
    <source>
        <dbReference type="Google" id="ProtNLM"/>
    </source>
</evidence>
<evidence type="ECO:0000313" key="3">
    <source>
        <dbReference type="Proteomes" id="UP000244929"/>
    </source>
</evidence>
<gene>
    <name evidence="2" type="ORF">HYN59_09180</name>
</gene>